<feature type="domain" description="Phosphatidic acid phosphatase type 2/haloperoxidase" evidence="3">
    <location>
        <begin position="229"/>
        <end position="330"/>
    </location>
</feature>
<dbReference type="NCBIfam" id="TIGR02601">
    <property type="entry name" value="autotrns_rpt"/>
    <property type="match status" value="1"/>
</dbReference>
<dbReference type="Proteomes" id="UP001501195">
    <property type="component" value="Unassembled WGS sequence"/>
</dbReference>
<proteinExistence type="predicted"/>
<dbReference type="Pfam" id="PF12951">
    <property type="entry name" value="PATR"/>
    <property type="match status" value="1"/>
</dbReference>
<dbReference type="RefSeq" id="WP_345712340.1">
    <property type="nucleotide sequence ID" value="NZ_BAABIL010000282.1"/>
</dbReference>
<organism evidence="4 5">
    <name type="scientific">Kineococcus glutinatus</name>
    <dbReference type="NCBI Taxonomy" id="1070872"/>
    <lineage>
        <taxon>Bacteria</taxon>
        <taxon>Bacillati</taxon>
        <taxon>Actinomycetota</taxon>
        <taxon>Actinomycetes</taxon>
        <taxon>Kineosporiales</taxon>
        <taxon>Kineosporiaceae</taxon>
        <taxon>Kineococcus</taxon>
    </lineage>
</organism>
<reference evidence="5" key="1">
    <citation type="journal article" date="2019" name="Int. J. Syst. Evol. Microbiol.">
        <title>The Global Catalogue of Microorganisms (GCM) 10K type strain sequencing project: providing services to taxonomists for standard genome sequencing and annotation.</title>
        <authorList>
            <consortium name="The Broad Institute Genomics Platform"/>
            <consortium name="The Broad Institute Genome Sequencing Center for Infectious Disease"/>
            <person name="Wu L."/>
            <person name="Ma J."/>
        </authorList>
    </citation>
    <scope>NUCLEOTIDE SEQUENCE [LARGE SCALE GENOMIC DNA]</scope>
    <source>
        <strain evidence="5">JCM 18126</strain>
    </source>
</reference>
<sequence>MPARPENPSAPRRPVSRRGVLTLALAGSTALLVPAGRARPAAARTAADEALLPFVEHYTTNVAANTTPDTNAAVRILSGFQELWRTGPTWDTGRALDRAVLRANVRHVVDATRARTPEQAKEAFVRDRQHQSYAVTAALGPLTDLYREGAKAVTGITEAPDGTPPDRVSDALPPGAPAGSALGAGSETSELGLVARLVNTVRGPSASSNPSKSAYQYPRPWRLDADSRVVPTGATDAFGFPVYASDVVVAPQLLRQRGTDPADDGGFPSGHTNAFHLAALAMAHAIPERFQELVACAFGLSDSRIVSGMHSPVDVIGGRILATALAAAALHDPANAELRRGAREQAARWFRARTGTDATGLVALARSGGGQGPWGDHAANRETVRRCLTYGFRRSGPRTPMVVPQGAEVLLETRLPYLGAAQRREVLRTTALPAGHPLLDGPELWGRLDLFSAADGYGRFDGTAVVDMDAAAGGFAAADAWRNDIAGRGDLLKRGSGELTLSGANSFTGGTRVAGGTLVAASAGALGHGDVTVTAGALRIAAGCGAEVGGDLSQGAGSVLRVAPGARGPVPLAVAGTAVLDAAARLVIDAGAPGTWRRGEARPVLRARRVRGRFGTVEVTGGGRAELVPGRDGLAVRLLTT</sequence>
<dbReference type="SUPFAM" id="SSF51126">
    <property type="entry name" value="Pectin lyase-like"/>
    <property type="match status" value="1"/>
</dbReference>
<evidence type="ECO:0000313" key="4">
    <source>
        <dbReference type="EMBL" id="GAA4979449.1"/>
    </source>
</evidence>
<dbReference type="InterPro" id="IPR011050">
    <property type="entry name" value="Pectin_lyase_fold/virulence"/>
</dbReference>
<keyword evidence="5" id="KW-1185">Reference proteome</keyword>
<accession>A0ABP9HV05</accession>
<dbReference type="SUPFAM" id="SSF48317">
    <property type="entry name" value="Acid phosphatase/Vanadium-dependent haloperoxidase"/>
    <property type="match status" value="1"/>
</dbReference>
<protein>
    <submittedName>
        <fullName evidence="4">Autotransporter-associated beta strand repeat-containing protein</fullName>
    </submittedName>
</protein>
<feature type="compositionally biased region" description="Low complexity" evidence="2">
    <location>
        <begin position="171"/>
        <end position="185"/>
    </location>
</feature>
<comment type="caution">
    <text evidence="4">The sequence shown here is derived from an EMBL/GenBank/DDBJ whole genome shotgun (WGS) entry which is preliminary data.</text>
</comment>
<evidence type="ECO:0000256" key="1">
    <source>
        <dbReference type="ARBA" id="ARBA00022729"/>
    </source>
</evidence>
<gene>
    <name evidence="4" type="ORF">GCM10023225_19760</name>
</gene>
<feature type="region of interest" description="Disordered" evidence="2">
    <location>
        <begin position="156"/>
        <end position="185"/>
    </location>
</feature>
<dbReference type="Pfam" id="PF01569">
    <property type="entry name" value="PAP2"/>
    <property type="match status" value="1"/>
</dbReference>
<dbReference type="SMART" id="SM00014">
    <property type="entry name" value="acidPPc"/>
    <property type="match status" value="1"/>
</dbReference>
<name>A0ABP9HV05_9ACTN</name>
<dbReference type="InterPro" id="IPR000326">
    <property type="entry name" value="PAP2/HPO"/>
</dbReference>
<evidence type="ECO:0000259" key="3">
    <source>
        <dbReference type="SMART" id="SM00014"/>
    </source>
</evidence>
<dbReference type="EMBL" id="BAABIL010000282">
    <property type="protein sequence ID" value="GAA4979449.1"/>
    <property type="molecule type" value="Genomic_DNA"/>
</dbReference>
<keyword evidence="1" id="KW-0732">Signal</keyword>
<dbReference type="Gene3D" id="1.20.144.10">
    <property type="entry name" value="Phosphatidic acid phosphatase type 2/haloperoxidase"/>
    <property type="match status" value="1"/>
</dbReference>
<dbReference type="InterPro" id="IPR013425">
    <property type="entry name" value="Autotrns_rpt"/>
</dbReference>
<dbReference type="PROSITE" id="PS51318">
    <property type="entry name" value="TAT"/>
    <property type="match status" value="1"/>
</dbReference>
<dbReference type="InterPro" id="IPR006311">
    <property type="entry name" value="TAT_signal"/>
</dbReference>
<evidence type="ECO:0000256" key="2">
    <source>
        <dbReference type="SAM" id="MobiDB-lite"/>
    </source>
</evidence>
<evidence type="ECO:0000313" key="5">
    <source>
        <dbReference type="Proteomes" id="UP001501195"/>
    </source>
</evidence>
<dbReference type="InterPro" id="IPR036938">
    <property type="entry name" value="PAP2/HPO_sf"/>
</dbReference>